<dbReference type="SMART" id="SM00899">
    <property type="entry name" value="FeoA"/>
    <property type="match status" value="1"/>
</dbReference>
<name>A0AAU8GWR2_9BACT</name>
<dbReference type="SUPFAM" id="SSF50037">
    <property type="entry name" value="C-terminal domain of transcriptional repressors"/>
    <property type="match status" value="1"/>
</dbReference>
<gene>
    <name evidence="3" type="ORF">V4D30_01435</name>
</gene>
<dbReference type="InterPro" id="IPR038157">
    <property type="entry name" value="FeoA_core_dom"/>
</dbReference>
<feature type="domain" description="Ferrous iron transporter FeoA-like" evidence="2">
    <location>
        <begin position="1"/>
        <end position="73"/>
    </location>
</feature>
<dbReference type="AlphaFoldDB" id="A0AAU8GWR2"/>
<organism evidence="3">
    <name type="scientific">Thermodesulfovibrio autotrophicus</name>
    <dbReference type="NCBI Taxonomy" id="3118333"/>
    <lineage>
        <taxon>Bacteria</taxon>
        <taxon>Pseudomonadati</taxon>
        <taxon>Nitrospirota</taxon>
        <taxon>Thermodesulfovibrionia</taxon>
        <taxon>Thermodesulfovibrionales</taxon>
        <taxon>Thermodesulfovibrionaceae</taxon>
        <taxon>Thermodesulfovibrio</taxon>
    </lineage>
</organism>
<proteinExistence type="predicted"/>
<sequence length="75" mass="8458">MKLSEVKVGQKVKVLSIKTKGIIKRRLMDMGVLDGEPIIIEKVAPLGDPIDIVVKNYHLSLRKHEAEKIEVEVIQ</sequence>
<dbReference type="KEGG" id="taut:V4D30_01435"/>
<evidence type="ECO:0000313" key="3">
    <source>
        <dbReference type="EMBL" id="XCH46956.1"/>
    </source>
</evidence>
<dbReference type="PANTHER" id="PTHR42954:SF2">
    <property type="entry name" value="FE(2+) TRANSPORT PROTEIN A"/>
    <property type="match status" value="1"/>
</dbReference>
<evidence type="ECO:0000256" key="1">
    <source>
        <dbReference type="ARBA" id="ARBA00023004"/>
    </source>
</evidence>
<protein>
    <submittedName>
        <fullName evidence="3">Ferrous iron transport protein A</fullName>
    </submittedName>
</protein>
<keyword evidence="1" id="KW-0408">Iron</keyword>
<dbReference type="InterPro" id="IPR007167">
    <property type="entry name" value="Fe-transptr_FeoA-like"/>
</dbReference>
<dbReference type="PANTHER" id="PTHR42954">
    <property type="entry name" value="FE(2+) TRANSPORT PROTEIN A"/>
    <property type="match status" value="1"/>
</dbReference>
<dbReference type="GO" id="GO:0046914">
    <property type="term" value="F:transition metal ion binding"/>
    <property type="evidence" value="ECO:0007669"/>
    <property type="project" value="InterPro"/>
</dbReference>
<dbReference type="InterPro" id="IPR008988">
    <property type="entry name" value="Transcriptional_repressor_C"/>
</dbReference>
<dbReference type="InterPro" id="IPR052713">
    <property type="entry name" value="FeoA"/>
</dbReference>
<dbReference type="Gene3D" id="2.30.30.90">
    <property type="match status" value="1"/>
</dbReference>
<dbReference type="RefSeq" id="WP_353684482.1">
    <property type="nucleotide sequence ID" value="NZ_CP144373.1"/>
</dbReference>
<reference evidence="3" key="1">
    <citation type="submission" date="2024-01" db="EMBL/GenBank/DDBJ databases">
        <title>The first autotrophic representatives of the genus Thermodesulfovibrio.</title>
        <authorList>
            <person name="Maltseva A.I."/>
            <person name="Elcheninov A.G."/>
            <person name="Kublanov I.V."/>
            <person name="Lebedinsky A.V."/>
            <person name="Frolov E.N."/>
        </authorList>
    </citation>
    <scope>NUCLEOTIDE SEQUENCE</scope>
    <source>
        <strain evidence="3">3907-1M</strain>
    </source>
</reference>
<accession>A0AAU8GWR2</accession>
<dbReference type="EMBL" id="CP144373">
    <property type="protein sequence ID" value="XCH46956.1"/>
    <property type="molecule type" value="Genomic_DNA"/>
</dbReference>
<evidence type="ECO:0000259" key="2">
    <source>
        <dbReference type="SMART" id="SM00899"/>
    </source>
</evidence>
<dbReference type="Pfam" id="PF04023">
    <property type="entry name" value="FeoA"/>
    <property type="match status" value="1"/>
</dbReference>